<evidence type="ECO:0000256" key="8">
    <source>
        <dbReference type="ARBA" id="ARBA00023242"/>
    </source>
</evidence>
<evidence type="ECO:0000256" key="2">
    <source>
        <dbReference type="ARBA" id="ARBA00022723"/>
    </source>
</evidence>
<evidence type="ECO:0000256" key="7">
    <source>
        <dbReference type="ARBA" id="ARBA00023163"/>
    </source>
</evidence>
<feature type="compositionally biased region" description="Low complexity" evidence="10">
    <location>
        <begin position="107"/>
        <end position="116"/>
    </location>
</feature>
<feature type="compositionally biased region" description="Polar residues" evidence="10">
    <location>
        <begin position="181"/>
        <end position="192"/>
    </location>
</feature>
<dbReference type="InterPro" id="IPR050331">
    <property type="entry name" value="Zinc_finger"/>
</dbReference>
<feature type="compositionally biased region" description="Low complexity" evidence="10">
    <location>
        <begin position="210"/>
        <end position="222"/>
    </location>
</feature>
<keyword evidence="3" id="KW-0677">Repeat</keyword>
<dbReference type="OrthoDB" id="6077919at2759"/>
<keyword evidence="6" id="KW-0805">Transcription regulation</keyword>
<keyword evidence="2" id="KW-0479">Metal-binding</keyword>
<reference evidence="12" key="1">
    <citation type="submission" date="2021-12" db="EMBL/GenBank/DDBJ databases">
        <title>Curvularia clavata genome.</title>
        <authorList>
            <person name="Cao Y."/>
        </authorList>
    </citation>
    <scope>NUCLEOTIDE SEQUENCE</scope>
    <source>
        <strain evidence="12">Yc1106</strain>
    </source>
</reference>
<keyword evidence="13" id="KW-1185">Reference proteome</keyword>
<keyword evidence="5" id="KW-0862">Zinc</keyword>
<proteinExistence type="predicted"/>
<accession>A0A9Q8ZI54</accession>
<dbReference type="AlphaFoldDB" id="A0A9Q8ZI54"/>
<keyword evidence="8" id="KW-0539">Nucleus</keyword>
<dbReference type="PROSITE" id="PS50157">
    <property type="entry name" value="ZINC_FINGER_C2H2_2"/>
    <property type="match status" value="2"/>
</dbReference>
<keyword evidence="7" id="KW-0804">Transcription</keyword>
<feature type="domain" description="C2H2-type" evidence="11">
    <location>
        <begin position="378"/>
        <end position="408"/>
    </location>
</feature>
<dbReference type="GO" id="GO:0005737">
    <property type="term" value="C:cytoplasm"/>
    <property type="evidence" value="ECO:0007669"/>
    <property type="project" value="TreeGrafter"/>
</dbReference>
<dbReference type="FunFam" id="3.30.160.60:FF:000060">
    <property type="entry name" value="zinc finger protein 436"/>
    <property type="match status" value="1"/>
</dbReference>
<evidence type="ECO:0000256" key="6">
    <source>
        <dbReference type="ARBA" id="ARBA00023015"/>
    </source>
</evidence>
<feature type="region of interest" description="Disordered" evidence="10">
    <location>
        <begin position="1"/>
        <end position="297"/>
    </location>
</feature>
<evidence type="ECO:0000256" key="10">
    <source>
        <dbReference type="SAM" id="MobiDB-lite"/>
    </source>
</evidence>
<dbReference type="FunFam" id="3.30.160.60:FF:000176">
    <property type="entry name" value="zinc finger protein 70"/>
    <property type="match status" value="1"/>
</dbReference>
<dbReference type="GO" id="GO:0005634">
    <property type="term" value="C:nucleus"/>
    <property type="evidence" value="ECO:0007669"/>
    <property type="project" value="UniProtKB-SubCell"/>
</dbReference>
<sequence>MAMHLASMVHGSVREREAFQHPQHPAYYQQQPQPRGYAMSGVAASSYPVQPPTHAQQVEHQYRQQVQQQQQQQQQQVQQQQQQQQQQKQQQRPQSPPSPPAEEKKPSLPSISSLLEFAGNEKPAASDSGKAPVAAPALPCPDPTMSLTLAVASQSPQSQQRQSSSPQMRQAQQPQSQQAQYTPVSAPSSSRMTLPPTPPMHPDVAHDGNHSPSAASNHSAASTPYFVGGALNNMEPHQQRQAYSTVPPMKRDSMPSHSMSPYSASMYGQSPYQSSPGAASSASFYSPEQHSYTTPPLYAQRPLPSNFQPHTMPLPVPVPSPATNGSNPWQHHHYISTSSQSQFPQPQDRYICSTCNKAFSRPSSLRIHSHSHTGEKPYKCPQPGCGKAFSVRSNMKRHERGCHAASSTTLTA</sequence>
<evidence type="ECO:0000256" key="9">
    <source>
        <dbReference type="PROSITE-ProRule" id="PRU00042"/>
    </source>
</evidence>
<feature type="compositionally biased region" description="Low complexity" evidence="10">
    <location>
        <begin position="20"/>
        <end position="34"/>
    </location>
</feature>
<dbReference type="InterPro" id="IPR013087">
    <property type="entry name" value="Znf_C2H2_type"/>
</dbReference>
<evidence type="ECO:0000313" key="12">
    <source>
        <dbReference type="EMBL" id="USP81163.1"/>
    </source>
</evidence>
<dbReference type="GO" id="GO:0003700">
    <property type="term" value="F:DNA-binding transcription factor activity"/>
    <property type="evidence" value="ECO:0007669"/>
    <property type="project" value="TreeGrafter"/>
</dbReference>
<dbReference type="Pfam" id="PF00096">
    <property type="entry name" value="zf-C2H2"/>
    <property type="match status" value="2"/>
</dbReference>
<protein>
    <recommendedName>
        <fullName evidence="11">C2H2-type domain-containing protein</fullName>
    </recommendedName>
</protein>
<feature type="compositionally biased region" description="Polar residues" evidence="10">
    <location>
        <begin position="235"/>
        <end position="244"/>
    </location>
</feature>
<dbReference type="SMART" id="SM00355">
    <property type="entry name" value="ZnF_C2H2"/>
    <property type="match status" value="2"/>
</dbReference>
<gene>
    <name evidence="12" type="ORF">yc1106_08437</name>
</gene>
<dbReference type="Proteomes" id="UP001056012">
    <property type="component" value="Chromosome 6"/>
</dbReference>
<dbReference type="VEuPathDB" id="FungiDB:yc1106_08437"/>
<dbReference type="Gene3D" id="3.30.160.60">
    <property type="entry name" value="Classic Zinc Finger"/>
    <property type="match status" value="2"/>
</dbReference>
<dbReference type="EMBL" id="CP089279">
    <property type="protein sequence ID" value="USP81163.1"/>
    <property type="molecule type" value="Genomic_DNA"/>
</dbReference>
<dbReference type="SUPFAM" id="SSF57667">
    <property type="entry name" value="beta-beta-alpha zinc fingers"/>
    <property type="match status" value="1"/>
</dbReference>
<keyword evidence="4 9" id="KW-0863">Zinc-finger</keyword>
<dbReference type="PANTHER" id="PTHR16515">
    <property type="entry name" value="PR DOMAIN ZINC FINGER PROTEIN"/>
    <property type="match status" value="1"/>
</dbReference>
<organism evidence="12 13">
    <name type="scientific">Curvularia clavata</name>
    <dbReference type="NCBI Taxonomy" id="95742"/>
    <lineage>
        <taxon>Eukaryota</taxon>
        <taxon>Fungi</taxon>
        <taxon>Dikarya</taxon>
        <taxon>Ascomycota</taxon>
        <taxon>Pezizomycotina</taxon>
        <taxon>Dothideomycetes</taxon>
        <taxon>Pleosporomycetidae</taxon>
        <taxon>Pleosporales</taxon>
        <taxon>Pleosporineae</taxon>
        <taxon>Pleosporaceae</taxon>
        <taxon>Curvularia</taxon>
    </lineage>
</organism>
<evidence type="ECO:0000256" key="5">
    <source>
        <dbReference type="ARBA" id="ARBA00022833"/>
    </source>
</evidence>
<evidence type="ECO:0000259" key="11">
    <source>
        <dbReference type="PROSITE" id="PS50157"/>
    </source>
</evidence>
<feature type="domain" description="C2H2-type" evidence="11">
    <location>
        <begin position="350"/>
        <end position="377"/>
    </location>
</feature>
<dbReference type="GO" id="GO:0000978">
    <property type="term" value="F:RNA polymerase II cis-regulatory region sequence-specific DNA binding"/>
    <property type="evidence" value="ECO:0007669"/>
    <property type="project" value="TreeGrafter"/>
</dbReference>
<dbReference type="GO" id="GO:0008270">
    <property type="term" value="F:zinc ion binding"/>
    <property type="evidence" value="ECO:0007669"/>
    <property type="project" value="UniProtKB-KW"/>
</dbReference>
<evidence type="ECO:0000256" key="1">
    <source>
        <dbReference type="ARBA" id="ARBA00004123"/>
    </source>
</evidence>
<feature type="compositionally biased region" description="Low complexity" evidence="10">
    <location>
        <begin position="152"/>
        <end position="180"/>
    </location>
</feature>
<dbReference type="PROSITE" id="PS00028">
    <property type="entry name" value="ZINC_FINGER_C2H2_1"/>
    <property type="match status" value="2"/>
</dbReference>
<dbReference type="GO" id="GO:0006357">
    <property type="term" value="P:regulation of transcription by RNA polymerase II"/>
    <property type="evidence" value="ECO:0007669"/>
    <property type="project" value="TreeGrafter"/>
</dbReference>
<evidence type="ECO:0000313" key="13">
    <source>
        <dbReference type="Proteomes" id="UP001056012"/>
    </source>
</evidence>
<comment type="subcellular location">
    <subcellularLocation>
        <location evidence="1">Nucleus</location>
    </subcellularLocation>
</comment>
<dbReference type="InterPro" id="IPR036236">
    <property type="entry name" value="Znf_C2H2_sf"/>
</dbReference>
<name>A0A9Q8ZI54_CURCL</name>
<dbReference type="PANTHER" id="PTHR16515:SF59">
    <property type="entry name" value="PR DOMAIN ZINC FINGER PROTEIN 1"/>
    <property type="match status" value="1"/>
</dbReference>
<evidence type="ECO:0000256" key="3">
    <source>
        <dbReference type="ARBA" id="ARBA00022737"/>
    </source>
</evidence>
<dbReference type="GO" id="GO:0045165">
    <property type="term" value="P:cell fate commitment"/>
    <property type="evidence" value="ECO:0007669"/>
    <property type="project" value="TreeGrafter"/>
</dbReference>
<feature type="compositionally biased region" description="Polar residues" evidence="10">
    <location>
        <begin position="255"/>
        <end position="294"/>
    </location>
</feature>
<evidence type="ECO:0000256" key="4">
    <source>
        <dbReference type="ARBA" id="ARBA00022771"/>
    </source>
</evidence>
<feature type="compositionally biased region" description="Low complexity" evidence="10">
    <location>
        <begin position="56"/>
        <end position="93"/>
    </location>
</feature>